<proteinExistence type="predicted"/>
<dbReference type="EMBL" id="AYRZ02005419">
    <property type="protein sequence ID" value="PHT47016.1"/>
    <property type="molecule type" value="Genomic_DNA"/>
</dbReference>
<dbReference type="OMA" id="HITKNML"/>
<dbReference type="Pfam" id="PF22936">
    <property type="entry name" value="Pol_BBD"/>
    <property type="match status" value="1"/>
</dbReference>
<organism evidence="2 3">
    <name type="scientific">Capsicum annuum</name>
    <name type="common">Capsicum pepper</name>
    <dbReference type="NCBI Taxonomy" id="4072"/>
    <lineage>
        <taxon>Eukaryota</taxon>
        <taxon>Viridiplantae</taxon>
        <taxon>Streptophyta</taxon>
        <taxon>Embryophyta</taxon>
        <taxon>Tracheophyta</taxon>
        <taxon>Spermatophyta</taxon>
        <taxon>Magnoliopsida</taxon>
        <taxon>eudicotyledons</taxon>
        <taxon>Gunneridae</taxon>
        <taxon>Pentapetalae</taxon>
        <taxon>asterids</taxon>
        <taxon>lamiids</taxon>
        <taxon>Solanales</taxon>
        <taxon>Solanaceae</taxon>
        <taxon>Solanoideae</taxon>
        <taxon>Capsiceae</taxon>
        <taxon>Capsicum</taxon>
    </lineage>
</organism>
<dbReference type="Proteomes" id="UP000222542">
    <property type="component" value="Unassembled WGS sequence"/>
</dbReference>
<name>A0A2G2WP43_CAPAN</name>
<protein>
    <recommendedName>
        <fullName evidence="1">Retrovirus-related Pol polyprotein from transposon TNT 1-94-like beta-barrel domain-containing protein</fullName>
    </recommendedName>
</protein>
<dbReference type="InterPro" id="IPR054722">
    <property type="entry name" value="PolX-like_BBD"/>
</dbReference>
<dbReference type="AlphaFoldDB" id="A0A2G2WP43"/>
<dbReference type="Gramene" id="PHT47016">
    <property type="protein sequence ID" value="PHT47016"/>
    <property type="gene ID" value="T459_35622"/>
</dbReference>
<feature type="domain" description="Retrovirus-related Pol polyprotein from transposon TNT 1-94-like beta-barrel" evidence="1">
    <location>
        <begin position="11"/>
        <end position="87"/>
    </location>
</feature>
<reference evidence="2 3" key="2">
    <citation type="journal article" date="2017" name="Genome Biol.">
        <title>New reference genome sequences of hot pepper reveal the massive evolution of plant disease-resistance genes by retroduplication.</title>
        <authorList>
            <person name="Kim S."/>
            <person name="Park J."/>
            <person name="Yeom S.I."/>
            <person name="Kim Y.M."/>
            <person name="Seo E."/>
            <person name="Kim K.T."/>
            <person name="Kim M.S."/>
            <person name="Lee J.M."/>
            <person name="Cheong K."/>
            <person name="Shin H.S."/>
            <person name="Kim S.B."/>
            <person name="Han K."/>
            <person name="Lee J."/>
            <person name="Park M."/>
            <person name="Lee H.A."/>
            <person name="Lee H.Y."/>
            <person name="Lee Y."/>
            <person name="Oh S."/>
            <person name="Lee J.H."/>
            <person name="Choi E."/>
            <person name="Choi E."/>
            <person name="Lee S.E."/>
            <person name="Jeon J."/>
            <person name="Kim H."/>
            <person name="Choi G."/>
            <person name="Song H."/>
            <person name="Lee J."/>
            <person name="Lee S.C."/>
            <person name="Kwon J.K."/>
            <person name="Lee H.Y."/>
            <person name="Koo N."/>
            <person name="Hong Y."/>
            <person name="Kim R.W."/>
            <person name="Kang W.H."/>
            <person name="Huh J.H."/>
            <person name="Kang B.C."/>
            <person name="Yang T.J."/>
            <person name="Lee Y.H."/>
            <person name="Bennetzen J.L."/>
            <person name="Choi D."/>
        </authorList>
    </citation>
    <scope>NUCLEOTIDE SEQUENCE [LARGE SCALE GENOMIC DNA]</scope>
    <source>
        <strain evidence="3">cv. CM334</strain>
    </source>
</reference>
<evidence type="ECO:0000313" key="2">
    <source>
        <dbReference type="EMBL" id="PHT47016.1"/>
    </source>
</evidence>
<comment type="caution">
    <text evidence="2">The sequence shown here is derived from an EMBL/GenBank/DDBJ whole genome shotgun (WGS) entry which is preliminary data.</text>
</comment>
<keyword evidence="3" id="KW-1185">Reference proteome</keyword>
<reference evidence="2 3" key="1">
    <citation type="journal article" date="2014" name="Nat. Genet.">
        <title>Genome sequence of the hot pepper provides insights into the evolution of pungency in Capsicum species.</title>
        <authorList>
            <person name="Kim S."/>
            <person name="Park M."/>
            <person name="Yeom S.I."/>
            <person name="Kim Y.M."/>
            <person name="Lee J.M."/>
            <person name="Lee H.A."/>
            <person name="Seo E."/>
            <person name="Choi J."/>
            <person name="Cheong K."/>
            <person name="Kim K.T."/>
            <person name="Jung K."/>
            <person name="Lee G.W."/>
            <person name="Oh S.K."/>
            <person name="Bae C."/>
            <person name="Kim S.B."/>
            <person name="Lee H.Y."/>
            <person name="Kim S.Y."/>
            <person name="Kim M.S."/>
            <person name="Kang B.C."/>
            <person name="Jo Y.D."/>
            <person name="Yang H.B."/>
            <person name="Jeong H.J."/>
            <person name="Kang W.H."/>
            <person name="Kwon J.K."/>
            <person name="Shin C."/>
            <person name="Lim J.Y."/>
            <person name="Park J.H."/>
            <person name="Huh J.H."/>
            <person name="Kim J.S."/>
            <person name="Kim B.D."/>
            <person name="Cohen O."/>
            <person name="Paran I."/>
            <person name="Suh M.C."/>
            <person name="Lee S.B."/>
            <person name="Kim Y.K."/>
            <person name="Shin Y."/>
            <person name="Noh S.J."/>
            <person name="Park J."/>
            <person name="Seo Y.S."/>
            <person name="Kwon S.Y."/>
            <person name="Kim H.A."/>
            <person name="Park J.M."/>
            <person name="Kim H.J."/>
            <person name="Choi S.B."/>
            <person name="Bosland P.W."/>
            <person name="Reeves G."/>
            <person name="Jo S.H."/>
            <person name="Lee B.W."/>
            <person name="Cho H.T."/>
            <person name="Choi H.S."/>
            <person name="Lee M.S."/>
            <person name="Yu Y."/>
            <person name="Do Choi Y."/>
            <person name="Park B.S."/>
            <person name="van Deynze A."/>
            <person name="Ashrafi H."/>
            <person name="Hill T."/>
            <person name="Kim W.T."/>
            <person name="Pai H.S."/>
            <person name="Ahn H.K."/>
            <person name="Yeam I."/>
            <person name="Giovannoni J.J."/>
            <person name="Rose J.K."/>
            <person name="Sorensen I."/>
            <person name="Lee S.J."/>
            <person name="Kim R.W."/>
            <person name="Choi I.Y."/>
            <person name="Choi B.S."/>
            <person name="Lim J.S."/>
            <person name="Lee Y.H."/>
            <person name="Choi D."/>
        </authorList>
    </citation>
    <scope>NUCLEOTIDE SEQUENCE [LARGE SCALE GENOMIC DNA]</scope>
    <source>
        <strain evidence="3">cv. CM334</strain>
    </source>
</reference>
<accession>A0A2G2WP43</accession>
<gene>
    <name evidence="2" type="ORF">T459_35622</name>
</gene>
<sequence>MNLEEVQPTVWYPDSGASAHMTPDPSTLTSHTPYFGSSQVMVGDGTLLPIKSIGSSTPSTTSKPFLLKNVLYVPSLTKNLLSIQRLCADNNCFIHFTDSGSFFKDMKTGTTLLHCNNSGSLYPLHVAPSSSSSLGLYAKILPASLWH</sequence>
<evidence type="ECO:0000313" key="3">
    <source>
        <dbReference type="Proteomes" id="UP000222542"/>
    </source>
</evidence>
<evidence type="ECO:0000259" key="1">
    <source>
        <dbReference type="Pfam" id="PF22936"/>
    </source>
</evidence>